<dbReference type="InterPro" id="IPR000456">
    <property type="entry name" value="Ribosomal_bL17"/>
</dbReference>
<dbReference type="GO" id="GO:0006412">
    <property type="term" value="P:translation"/>
    <property type="evidence" value="ECO:0007669"/>
    <property type="project" value="InterPro"/>
</dbReference>
<dbReference type="PANTHER" id="PTHR14413:SF16">
    <property type="entry name" value="LARGE RIBOSOMAL SUBUNIT PROTEIN BL17M"/>
    <property type="match status" value="1"/>
</dbReference>
<keyword evidence="3 4" id="KW-0687">Ribonucleoprotein</keyword>
<comment type="caution">
    <text evidence="6">The sequence shown here is derived from an EMBL/GenBank/DDBJ whole genome shotgun (WGS) entry which is preliminary data.</text>
</comment>
<dbReference type="GO" id="GO:0003735">
    <property type="term" value="F:structural constituent of ribosome"/>
    <property type="evidence" value="ECO:0007669"/>
    <property type="project" value="InterPro"/>
</dbReference>
<evidence type="ECO:0000256" key="2">
    <source>
        <dbReference type="ARBA" id="ARBA00022980"/>
    </source>
</evidence>
<dbReference type="Gene3D" id="3.90.1030.10">
    <property type="entry name" value="Ribosomal protein L17"/>
    <property type="match status" value="1"/>
</dbReference>
<evidence type="ECO:0000313" key="7">
    <source>
        <dbReference type="Proteomes" id="UP000750334"/>
    </source>
</evidence>
<dbReference type="Gene3D" id="1.10.246.170">
    <property type="match status" value="1"/>
</dbReference>
<keyword evidence="7" id="KW-1185">Reference proteome</keyword>
<dbReference type="GO" id="GO:0005762">
    <property type="term" value="C:mitochondrial large ribosomal subunit"/>
    <property type="evidence" value="ECO:0007669"/>
    <property type="project" value="TreeGrafter"/>
</dbReference>
<gene>
    <name evidence="6" type="ORF">C6P45_003832</name>
</gene>
<dbReference type="InterPro" id="IPR036373">
    <property type="entry name" value="Ribosomal_bL17_sf"/>
</dbReference>
<dbReference type="Proteomes" id="UP000750334">
    <property type="component" value="Unassembled WGS sequence"/>
</dbReference>
<dbReference type="OrthoDB" id="275000at2759"/>
<proteinExistence type="inferred from homology"/>
<protein>
    <recommendedName>
        <fullName evidence="5">Large ribosomal subunit protein bL17m C-terminal fungi domain-containing protein</fullName>
    </recommendedName>
</protein>
<reference evidence="6 7" key="1">
    <citation type="submission" date="2020-11" db="EMBL/GenBank/DDBJ databases">
        <title>Kefir isolates.</title>
        <authorList>
            <person name="Marcisauskas S."/>
            <person name="Kim Y."/>
            <person name="Blasche S."/>
        </authorList>
    </citation>
    <scope>NUCLEOTIDE SEQUENCE [LARGE SCALE GENOMIC DNA]</scope>
    <source>
        <strain evidence="6 7">OG2</strain>
    </source>
</reference>
<evidence type="ECO:0000256" key="1">
    <source>
        <dbReference type="ARBA" id="ARBA00008777"/>
    </source>
</evidence>
<feature type="domain" description="Large ribosomal subunit protein bL17m C-terminal fungi" evidence="5">
    <location>
        <begin position="130"/>
        <end position="248"/>
    </location>
</feature>
<organism evidence="6 7">
    <name type="scientific">Maudiozyma exigua</name>
    <name type="common">Yeast</name>
    <name type="synonym">Kazachstania exigua</name>
    <dbReference type="NCBI Taxonomy" id="34358"/>
    <lineage>
        <taxon>Eukaryota</taxon>
        <taxon>Fungi</taxon>
        <taxon>Dikarya</taxon>
        <taxon>Ascomycota</taxon>
        <taxon>Saccharomycotina</taxon>
        <taxon>Saccharomycetes</taxon>
        <taxon>Saccharomycetales</taxon>
        <taxon>Saccharomycetaceae</taxon>
        <taxon>Maudiozyma</taxon>
    </lineage>
</organism>
<keyword evidence="2 4" id="KW-0689">Ribosomal protein</keyword>
<name>A0A9P6WBB3_MAUEX</name>
<dbReference type="Pfam" id="PF18502">
    <property type="entry name" value="Mrpl_C"/>
    <property type="match status" value="1"/>
</dbReference>
<dbReference type="InterPro" id="IPR040894">
    <property type="entry name" value="Ribosomal_bL17m_C"/>
</dbReference>
<dbReference type="PANTHER" id="PTHR14413">
    <property type="entry name" value="RIBOSOMAL PROTEIN L17"/>
    <property type="match status" value="1"/>
</dbReference>
<evidence type="ECO:0000313" key="6">
    <source>
        <dbReference type="EMBL" id="KAG0669396.1"/>
    </source>
</evidence>
<dbReference type="Pfam" id="PF01196">
    <property type="entry name" value="Ribosomal_L17"/>
    <property type="match status" value="1"/>
</dbReference>
<sequence length="253" mass="29252">MTQGLARKLSRTKPHRDALLKNLVTQLLQHGSITSTHEKCKEASRLVDRVINMAKKYNDPTVNDLTKKKIFSNIQSRLFLSGDNNHLMNKIIKEIAPKYQTRNCGYSRVLHLEKRFNDRASQSVLELTQTPVIDPNTNQIRKGNLKYWLLVKNVIMDESNNQEINPLTLINLKKIQNFKSDEEFTNDLLVIKKCIMDQENQVWDDIKQVESIKNLVEKVKSTKLIHPTNKSNVSPIVRQGFQLMDARPPRPEA</sequence>
<accession>A0A9P6WBB3</accession>
<comment type="similarity">
    <text evidence="1 4">Belongs to the bacterial ribosomal protein bL17 family.</text>
</comment>
<evidence type="ECO:0000256" key="4">
    <source>
        <dbReference type="RuleBase" id="RU000660"/>
    </source>
</evidence>
<dbReference type="SUPFAM" id="SSF64263">
    <property type="entry name" value="Prokaryotic ribosomal protein L17"/>
    <property type="match status" value="1"/>
</dbReference>
<dbReference type="EMBL" id="PUHR01000042">
    <property type="protein sequence ID" value="KAG0669396.1"/>
    <property type="molecule type" value="Genomic_DNA"/>
</dbReference>
<dbReference type="NCBIfam" id="TIGR00059">
    <property type="entry name" value="L17"/>
    <property type="match status" value="1"/>
</dbReference>
<evidence type="ECO:0000259" key="5">
    <source>
        <dbReference type="Pfam" id="PF18502"/>
    </source>
</evidence>
<evidence type="ECO:0000256" key="3">
    <source>
        <dbReference type="ARBA" id="ARBA00023274"/>
    </source>
</evidence>
<dbReference type="AlphaFoldDB" id="A0A9P6WBB3"/>